<keyword evidence="4" id="KW-1185">Reference proteome</keyword>
<sequence length="133" mass="15715">MNKGVRKYGSIPKQWRERDSMKVDPKAFVKPFVKPVAPVHPVVKKEPKLKEKLSSDDPIIDNKEEEELDKAELKRRKAREAEMNEHQRIIREADKKERAELEARDTLQSDKLLFPKWTLKRIQNDAVDLPNQY</sequence>
<feature type="region of interest" description="Disordered" evidence="2">
    <location>
        <begin position="1"/>
        <end position="20"/>
    </location>
</feature>
<reference evidence="3 4" key="1">
    <citation type="journal article" date="2017" name="Nat. Commun.">
        <title>Genome assembly with in vitro proximity ligation data and whole-genome triplication in lettuce.</title>
        <authorList>
            <person name="Reyes-Chin-Wo S."/>
            <person name="Wang Z."/>
            <person name="Yang X."/>
            <person name="Kozik A."/>
            <person name="Arikit S."/>
            <person name="Song C."/>
            <person name="Xia L."/>
            <person name="Froenicke L."/>
            <person name="Lavelle D.O."/>
            <person name="Truco M.J."/>
            <person name="Xia R."/>
            <person name="Zhu S."/>
            <person name="Xu C."/>
            <person name="Xu H."/>
            <person name="Xu X."/>
            <person name="Cox K."/>
            <person name="Korf I."/>
            <person name="Meyers B.C."/>
            <person name="Michelmore R.W."/>
        </authorList>
    </citation>
    <scope>NUCLEOTIDE SEQUENCE [LARGE SCALE GENOMIC DNA]</scope>
    <source>
        <strain evidence="4">cv. Salinas</strain>
        <tissue evidence="3">Seedlings</tissue>
    </source>
</reference>
<feature type="coiled-coil region" evidence="1">
    <location>
        <begin position="61"/>
        <end position="99"/>
    </location>
</feature>
<evidence type="ECO:0000256" key="2">
    <source>
        <dbReference type="SAM" id="MobiDB-lite"/>
    </source>
</evidence>
<accession>A0A9R1W6I8</accession>
<proteinExistence type="predicted"/>
<name>A0A9R1W6I8_LACSA</name>
<dbReference type="Proteomes" id="UP000235145">
    <property type="component" value="Unassembled WGS sequence"/>
</dbReference>
<dbReference type="EMBL" id="NBSK02000003">
    <property type="protein sequence ID" value="KAJ0218338.1"/>
    <property type="molecule type" value="Genomic_DNA"/>
</dbReference>
<evidence type="ECO:0000313" key="4">
    <source>
        <dbReference type="Proteomes" id="UP000235145"/>
    </source>
</evidence>
<organism evidence="3 4">
    <name type="scientific">Lactuca sativa</name>
    <name type="common">Garden lettuce</name>
    <dbReference type="NCBI Taxonomy" id="4236"/>
    <lineage>
        <taxon>Eukaryota</taxon>
        <taxon>Viridiplantae</taxon>
        <taxon>Streptophyta</taxon>
        <taxon>Embryophyta</taxon>
        <taxon>Tracheophyta</taxon>
        <taxon>Spermatophyta</taxon>
        <taxon>Magnoliopsida</taxon>
        <taxon>eudicotyledons</taxon>
        <taxon>Gunneridae</taxon>
        <taxon>Pentapetalae</taxon>
        <taxon>asterids</taxon>
        <taxon>campanulids</taxon>
        <taxon>Asterales</taxon>
        <taxon>Asteraceae</taxon>
        <taxon>Cichorioideae</taxon>
        <taxon>Cichorieae</taxon>
        <taxon>Lactucinae</taxon>
        <taxon>Lactuca</taxon>
    </lineage>
</organism>
<comment type="caution">
    <text evidence="3">The sequence shown here is derived from an EMBL/GenBank/DDBJ whole genome shotgun (WGS) entry which is preliminary data.</text>
</comment>
<evidence type="ECO:0000256" key="1">
    <source>
        <dbReference type="SAM" id="Coils"/>
    </source>
</evidence>
<gene>
    <name evidence="3" type="ORF">LSAT_V11C300101850</name>
</gene>
<dbReference type="AlphaFoldDB" id="A0A9R1W6I8"/>
<evidence type="ECO:0000313" key="3">
    <source>
        <dbReference type="EMBL" id="KAJ0218338.1"/>
    </source>
</evidence>
<protein>
    <submittedName>
        <fullName evidence="3">Uncharacterized protein</fullName>
    </submittedName>
</protein>
<keyword evidence="1" id="KW-0175">Coiled coil</keyword>